<dbReference type="Proteomes" id="UP000327044">
    <property type="component" value="Unassembled WGS sequence"/>
</dbReference>
<sequence>MGNSPSYAIGRACTLRRPFNYLEKVFRSPLYLPLNSLHTVCFSIIRFAVPSFPNAKPLNFPVLTFFQAQANLADFANNDNNDNCVIFMGQTTCVAKLKVVKYEIGPWCDTVVCGSWRLTPPRQIKARTM</sequence>
<organism evidence="1 2">
    <name type="scientific">Photinus pyralis</name>
    <name type="common">Common eastern firefly</name>
    <name type="synonym">Lampyris pyralis</name>
    <dbReference type="NCBI Taxonomy" id="7054"/>
    <lineage>
        <taxon>Eukaryota</taxon>
        <taxon>Metazoa</taxon>
        <taxon>Ecdysozoa</taxon>
        <taxon>Arthropoda</taxon>
        <taxon>Hexapoda</taxon>
        <taxon>Insecta</taxon>
        <taxon>Pterygota</taxon>
        <taxon>Neoptera</taxon>
        <taxon>Endopterygota</taxon>
        <taxon>Coleoptera</taxon>
        <taxon>Polyphaga</taxon>
        <taxon>Elateriformia</taxon>
        <taxon>Elateroidea</taxon>
        <taxon>Lampyridae</taxon>
        <taxon>Lampyrinae</taxon>
        <taxon>Photinus</taxon>
    </lineage>
</organism>
<protein>
    <submittedName>
        <fullName evidence="1">Uncharacterized protein</fullName>
    </submittedName>
</protein>
<dbReference type="EMBL" id="VVIM01000005">
    <property type="protein sequence ID" value="KAB0799402.1"/>
    <property type="molecule type" value="Genomic_DNA"/>
</dbReference>
<dbReference type="AlphaFoldDB" id="A0A5N4APW1"/>
<comment type="caution">
    <text evidence="1">The sequence shown here is derived from an EMBL/GenBank/DDBJ whole genome shotgun (WGS) entry which is preliminary data.</text>
</comment>
<evidence type="ECO:0000313" key="2">
    <source>
        <dbReference type="Proteomes" id="UP000327044"/>
    </source>
</evidence>
<accession>A0A5N4APW1</accession>
<name>A0A5N4APW1_PHOPY</name>
<gene>
    <name evidence="1" type="ORF">PPYR_07282</name>
</gene>
<proteinExistence type="predicted"/>
<evidence type="ECO:0000313" key="1">
    <source>
        <dbReference type="EMBL" id="KAB0799402.1"/>
    </source>
</evidence>
<reference evidence="1 2" key="1">
    <citation type="journal article" date="2018" name="Elife">
        <title>Firefly genomes illuminate parallel origins of bioluminescence in beetles.</title>
        <authorList>
            <person name="Fallon T.R."/>
            <person name="Lower S.E."/>
            <person name="Chang C.H."/>
            <person name="Bessho-Uehara M."/>
            <person name="Martin G.J."/>
            <person name="Bewick A.J."/>
            <person name="Behringer M."/>
            <person name="Debat H.J."/>
            <person name="Wong I."/>
            <person name="Day J.C."/>
            <person name="Suvorov A."/>
            <person name="Silva C.J."/>
            <person name="Stanger-Hall K.F."/>
            <person name="Hall D.W."/>
            <person name="Schmitz R.J."/>
            <person name="Nelson D.R."/>
            <person name="Lewis S.M."/>
            <person name="Shigenobu S."/>
            <person name="Bybee S.M."/>
            <person name="Larracuente A.M."/>
            <person name="Oba Y."/>
            <person name="Weng J.K."/>
        </authorList>
    </citation>
    <scope>NUCLEOTIDE SEQUENCE [LARGE SCALE GENOMIC DNA]</scope>
    <source>
        <strain evidence="1">1611_PpyrPB1</strain>
        <tissue evidence="1">Whole body</tissue>
    </source>
</reference>
<keyword evidence="2" id="KW-1185">Reference proteome</keyword>
<dbReference type="InParanoid" id="A0A5N4APW1"/>